<accession>A0A8J8JZ20</accession>
<keyword evidence="1" id="KW-0732">Signal</keyword>
<dbReference type="RefSeq" id="WP_171609841.1">
    <property type="nucleotide sequence ID" value="NZ_WHPF01000020.1"/>
</dbReference>
<evidence type="ECO:0000313" key="3">
    <source>
        <dbReference type="Proteomes" id="UP000598971"/>
    </source>
</evidence>
<evidence type="ECO:0000256" key="1">
    <source>
        <dbReference type="SAM" id="SignalP"/>
    </source>
</evidence>
<name>A0A8J8JZ20_9BACT</name>
<feature type="signal peptide" evidence="1">
    <location>
        <begin position="1"/>
        <end position="22"/>
    </location>
</feature>
<evidence type="ECO:0000313" key="2">
    <source>
        <dbReference type="EMBL" id="NNV57891.1"/>
    </source>
</evidence>
<comment type="caution">
    <text evidence="2">The sequence shown here is derived from an EMBL/GenBank/DDBJ whole genome shotgun (WGS) entry which is preliminary data.</text>
</comment>
<reference evidence="2" key="1">
    <citation type="submission" date="2019-10" db="EMBL/GenBank/DDBJ databases">
        <title>Draft genome sequence of Panacibacter sp. KCS-6.</title>
        <authorList>
            <person name="Yim K.J."/>
        </authorList>
    </citation>
    <scope>NUCLEOTIDE SEQUENCE</scope>
    <source>
        <strain evidence="2">KCS-6</strain>
    </source>
</reference>
<keyword evidence="3" id="KW-1185">Reference proteome</keyword>
<dbReference type="EMBL" id="WHPF01000020">
    <property type="protein sequence ID" value="NNV57891.1"/>
    <property type="molecule type" value="Genomic_DNA"/>
</dbReference>
<dbReference type="AlphaFoldDB" id="A0A8J8JZ20"/>
<sequence length="248" mass="28276">MNRFLKLIFTTGLMVLMGCAKQSATVQFPALSDYLPLQTGRVLVYRLDSSLIPLDGSDLVVKSYHAKDSIADTITDGMGRLTYRMYRFVTDTLETQPWQNIGTFLITANAQTVELLDDKNRRFVILTQPLRDGFTWPGNAYIDTKSATSPFQFMDGWRYQYTQFNQPITLDDALLDSTITVLQRDEISPPGPFEPQNYQQRNYAVEIYAKGIGLVYKEFLHSTWQPTPPPAKYDNDSYGIKLSLIAIR</sequence>
<proteinExistence type="predicted"/>
<feature type="chain" id="PRO_5035291006" evidence="1">
    <location>
        <begin position="23"/>
        <end position="248"/>
    </location>
</feature>
<dbReference type="Proteomes" id="UP000598971">
    <property type="component" value="Unassembled WGS sequence"/>
</dbReference>
<protein>
    <submittedName>
        <fullName evidence="2">Uncharacterized protein</fullName>
    </submittedName>
</protein>
<dbReference type="PROSITE" id="PS51257">
    <property type="entry name" value="PROKAR_LIPOPROTEIN"/>
    <property type="match status" value="1"/>
</dbReference>
<gene>
    <name evidence="2" type="ORF">GD597_20675</name>
</gene>
<organism evidence="2 3">
    <name type="scientific">Limnovirga soli</name>
    <dbReference type="NCBI Taxonomy" id="2656915"/>
    <lineage>
        <taxon>Bacteria</taxon>
        <taxon>Pseudomonadati</taxon>
        <taxon>Bacteroidota</taxon>
        <taxon>Chitinophagia</taxon>
        <taxon>Chitinophagales</taxon>
        <taxon>Chitinophagaceae</taxon>
        <taxon>Limnovirga</taxon>
    </lineage>
</organism>